<evidence type="ECO:0000313" key="1">
    <source>
        <dbReference type="EMBL" id="SVD08899.1"/>
    </source>
</evidence>
<gene>
    <name evidence="1" type="ORF">METZ01_LOCUS361753</name>
</gene>
<protein>
    <submittedName>
        <fullName evidence="1">Uncharacterized protein</fullName>
    </submittedName>
</protein>
<sequence>MARHLWLRKRKKIVQHTVTMQISVLTVLVVILCSARRSVITPNSVRLSCNLHHHAFKPRTNGSSGQSLSIGVEVMQQYQLEP</sequence>
<organism evidence="1">
    <name type="scientific">marine metagenome</name>
    <dbReference type="NCBI Taxonomy" id="408172"/>
    <lineage>
        <taxon>unclassified sequences</taxon>
        <taxon>metagenomes</taxon>
        <taxon>ecological metagenomes</taxon>
    </lineage>
</organism>
<reference evidence="1" key="1">
    <citation type="submission" date="2018-05" db="EMBL/GenBank/DDBJ databases">
        <authorList>
            <person name="Lanie J.A."/>
            <person name="Ng W.-L."/>
            <person name="Kazmierczak K.M."/>
            <person name="Andrzejewski T.M."/>
            <person name="Davidsen T.M."/>
            <person name="Wayne K.J."/>
            <person name="Tettelin H."/>
            <person name="Glass J.I."/>
            <person name="Rusch D."/>
            <person name="Podicherti R."/>
            <person name="Tsui H.-C.T."/>
            <person name="Winkler M.E."/>
        </authorList>
    </citation>
    <scope>NUCLEOTIDE SEQUENCE</scope>
</reference>
<dbReference type="EMBL" id="UINC01128877">
    <property type="protein sequence ID" value="SVD08899.1"/>
    <property type="molecule type" value="Genomic_DNA"/>
</dbReference>
<dbReference type="AlphaFoldDB" id="A0A382SGA7"/>
<name>A0A382SGA7_9ZZZZ</name>
<proteinExistence type="predicted"/>
<accession>A0A382SGA7</accession>